<dbReference type="PANTHER" id="PTHR43798">
    <property type="entry name" value="MONOACYLGLYCEROL LIPASE"/>
    <property type="match status" value="1"/>
</dbReference>
<name>A0ABW7PAK7_9ACTN</name>
<dbReference type="GO" id="GO:0016787">
    <property type="term" value="F:hydrolase activity"/>
    <property type="evidence" value="ECO:0007669"/>
    <property type="project" value="UniProtKB-KW"/>
</dbReference>
<dbReference type="RefSeq" id="WP_395509140.1">
    <property type="nucleotide sequence ID" value="NZ_JBBDHD010000016.1"/>
</dbReference>
<accession>A0ABW7PAK7</accession>
<keyword evidence="3" id="KW-1185">Reference proteome</keyword>
<dbReference type="Pfam" id="PF00561">
    <property type="entry name" value="Abhydrolase_1"/>
    <property type="match status" value="1"/>
</dbReference>
<protein>
    <submittedName>
        <fullName evidence="2">Alpha/beta hydrolase</fullName>
    </submittedName>
</protein>
<dbReference type="Proteomes" id="UP001610631">
    <property type="component" value="Unassembled WGS sequence"/>
</dbReference>
<feature type="domain" description="AB hydrolase-1" evidence="1">
    <location>
        <begin position="27"/>
        <end position="249"/>
    </location>
</feature>
<proteinExistence type="predicted"/>
<comment type="caution">
    <text evidence="2">The sequence shown here is derived from an EMBL/GenBank/DDBJ whole genome shotgun (WGS) entry which is preliminary data.</text>
</comment>
<dbReference type="PANTHER" id="PTHR43798:SF33">
    <property type="entry name" value="HYDROLASE, PUTATIVE (AFU_ORTHOLOGUE AFUA_2G14860)-RELATED"/>
    <property type="match status" value="1"/>
</dbReference>
<keyword evidence="2" id="KW-0378">Hydrolase</keyword>
<dbReference type="EMBL" id="JBBDHD010000016">
    <property type="protein sequence ID" value="MFH7595259.1"/>
    <property type="molecule type" value="Genomic_DNA"/>
</dbReference>
<dbReference type="InterPro" id="IPR000073">
    <property type="entry name" value="AB_hydrolase_1"/>
</dbReference>
<dbReference type="SUPFAM" id="SSF53474">
    <property type="entry name" value="alpha/beta-Hydrolases"/>
    <property type="match status" value="1"/>
</dbReference>
<dbReference type="InterPro" id="IPR029058">
    <property type="entry name" value="AB_hydrolase_fold"/>
</dbReference>
<dbReference type="PRINTS" id="PR00111">
    <property type="entry name" value="ABHYDROLASE"/>
</dbReference>
<evidence type="ECO:0000313" key="2">
    <source>
        <dbReference type="EMBL" id="MFH7595259.1"/>
    </source>
</evidence>
<evidence type="ECO:0000313" key="3">
    <source>
        <dbReference type="Proteomes" id="UP001610631"/>
    </source>
</evidence>
<sequence length="270" mass="27934">MVANISLMTSTPPSRKSVLVRGSGPGLLLAHGAGSDIEDSFGPVIENLAARRTVVGPDYPGSGDNPLPDVPLTLDMLADHIVESAVQSGVHSFAISGFSMGTTVAVRAAVRHPERVTALVLSAGFARRNARLKLAVDTWRALGAPGGDGRVLASYLSLLVGGTRWLDARSEGEIGEQLELFAAGMPPGTDAQLALFDELDVRADLARIDVPVLVVSPSGDLLVTPLHSRELAEGIPGARLATLDCGHAIAAELPAEWAALIDGFLSSVGG</sequence>
<reference evidence="2 3" key="1">
    <citation type="submission" date="2024-03" db="EMBL/GenBank/DDBJ databases">
        <title>Whole genome sequencing of Streptomyces racemochromogenes, to identify antimicrobial biosynthetic gene clusters.</title>
        <authorList>
            <person name="Suryawanshi P."/>
            <person name="Krishnaraj P.U."/>
            <person name="Arun Y.P."/>
            <person name="Suryawanshi M.P."/>
            <person name="Rakshit O."/>
        </authorList>
    </citation>
    <scope>NUCLEOTIDE SEQUENCE [LARGE SCALE GENOMIC DNA]</scope>
    <source>
        <strain evidence="2 3">AUDT626</strain>
    </source>
</reference>
<organism evidence="2 3">
    <name type="scientific">Streptomyces racemochromogenes</name>
    <dbReference type="NCBI Taxonomy" id="67353"/>
    <lineage>
        <taxon>Bacteria</taxon>
        <taxon>Bacillati</taxon>
        <taxon>Actinomycetota</taxon>
        <taxon>Actinomycetes</taxon>
        <taxon>Kitasatosporales</taxon>
        <taxon>Streptomycetaceae</taxon>
        <taxon>Streptomyces</taxon>
    </lineage>
</organism>
<gene>
    <name evidence="2" type="ORF">WDV06_09150</name>
</gene>
<evidence type="ECO:0000259" key="1">
    <source>
        <dbReference type="Pfam" id="PF00561"/>
    </source>
</evidence>
<dbReference type="InterPro" id="IPR050266">
    <property type="entry name" value="AB_hydrolase_sf"/>
</dbReference>
<dbReference type="Gene3D" id="3.40.50.1820">
    <property type="entry name" value="alpha/beta hydrolase"/>
    <property type="match status" value="1"/>
</dbReference>